<dbReference type="PROSITE" id="PS50887">
    <property type="entry name" value="GGDEF"/>
    <property type="match status" value="1"/>
</dbReference>
<keyword evidence="1" id="KW-0812">Transmembrane</keyword>
<dbReference type="Pfam" id="PF00990">
    <property type="entry name" value="GGDEF"/>
    <property type="match status" value="1"/>
</dbReference>
<evidence type="ECO:0000313" key="3">
    <source>
        <dbReference type="EMBL" id="SHI84876.1"/>
    </source>
</evidence>
<feature type="transmembrane region" description="Helical" evidence="1">
    <location>
        <begin position="38"/>
        <end position="61"/>
    </location>
</feature>
<feature type="transmembrane region" description="Helical" evidence="1">
    <location>
        <begin position="7"/>
        <end position="26"/>
    </location>
</feature>
<accession>A0A1M6EHC3</accession>
<name>A0A1M6EHC3_9CLOT</name>
<dbReference type="Proteomes" id="UP000184241">
    <property type="component" value="Unassembled WGS sequence"/>
</dbReference>
<gene>
    <name evidence="3" type="ORF">SAMN02745941_04446</name>
</gene>
<evidence type="ECO:0000256" key="1">
    <source>
        <dbReference type="SAM" id="Phobius"/>
    </source>
</evidence>
<reference evidence="3 4" key="1">
    <citation type="submission" date="2016-11" db="EMBL/GenBank/DDBJ databases">
        <authorList>
            <person name="Jaros S."/>
            <person name="Januszkiewicz K."/>
            <person name="Wedrychowicz H."/>
        </authorList>
    </citation>
    <scope>NUCLEOTIDE SEQUENCE [LARGE SCALE GENOMIC DNA]</scope>
    <source>
        <strain evidence="3 4">DSM 6191</strain>
    </source>
</reference>
<dbReference type="InterPro" id="IPR029787">
    <property type="entry name" value="Nucleotide_cyclase"/>
</dbReference>
<keyword evidence="1" id="KW-0472">Membrane</keyword>
<protein>
    <submittedName>
        <fullName evidence="3">Diguanylate cyclase (GGDEF) domain-containing protein</fullName>
    </submittedName>
</protein>
<feature type="transmembrane region" description="Helical" evidence="1">
    <location>
        <begin position="73"/>
        <end position="91"/>
    </location>
</feature>
<dbReference type="InterPro" id="IPR050469">
    <property type="entry name" value="Diguanylate_Cyclase"/>
</dbReference>
<dbReference type="NCBIfam" id="TIGR00254">
    <property type="entry name" value="GGDEF"/>
    <property type="match status" value="1"/>
</dbReference>
<dbReference type="SMART" id="SM00267">
    <property type="entry name" value="GGDEF"/>
    <property type="match status" value="1"/>
</dbReference>
<dbReference type="PANTHER" id="PTHR45138">
    <property type="entry name" value="REGULATORY COMPONENTS OF SENSORY TRANSDUCTION SYSTEM"/>
    <property type="match status" value="1"/>
</dbReference>
<dbReference type="CDD" id="cd01949">
    <property type="entry name" value="GGDEF"/>
    <property type="match status" value="1"/>
</dbReference>
<feature type="domain" description="GGDEF" evidence="2">
    <location>
        <begin position="129"/>
        <end position="252"/>
    </location>
</feature>
<dbReference type="GO" id="GO:0052621">
    <property type="term" value="F:diguanylate cyclase activity"/>
    <property type="evidence" value="ECO:0007669"/>
    <property type="project" value="TreeGrafter"/>
</dbReference>
<dbReference type="InterPro" id="IPR000160">
    <property type="entry name" value="GGDEF_dom"/>
</dbReference>
<evidence type="ECO:0000259" key="2">
    <source>
        <dbReference type="PROSITE" id="PS50887"/>
    </source>
</evidence>
<evidence type="ECO:0000313" key="4">
    <source>
        <dbReference type="Proteomes" id="UP000184241"/>
    </source>
</evidence>
<dbReference type="InterPro" id="IPR043128">
    <property type="entry name" value="Rev_trsase/Diguanyl_cyclase"/>
</dbReference>
<organism evidence="3 4">
    <name type="scientific">Clostridium intestinale DSM 6191</name>
    <dbReference type="NCBI Taxonomy" id="1121320"/>
    <lineage>
        <taxon>Bacteria</taxon>
        <taxon>Bacillati</taxon>
        <taxon>Bacillota</taxon>
        <taxon>Clostridia</taxon>
        <taxon>Eubacteriales</taxon>
        <taxon>Clostridiaceae</taxon>
        <taxon>Clostridium</taxon>
    </lineage>
</organism>
<dbReference type="Gene3D" id="3.30.70.270">
    <property type="match status" value="1"/>
</dbReference>
<dbReference type="PANTHER" id="PTHR45138:SF9">
    <property type="entry name" value="DIGUANYLATE CYCLASE DGCM-RELATED"/>
    <property type="match status" value="1"/>
</dbReference>
<proteinExistence type="predicted"/>
<dbReference type="AlphaFoldDB" id="A0A1M6EHC3"/>
<keyword evidence="1" id="KW-1133">Transmembrane helix</keyword>
<dbReference type="EMBL" id="FQXU01000022">
    <property type="protein sequence ID" value="SHI84876.1"/>
    <property type="molecule type" value="Genomic_DNA"/>
</dbReference>
<dbReference type="SUPFAM" id="SSF55073">
    <property type="entry name" value="Nucleotide cyclase"/>
    <property type="match status" value="1"/>
</dbReference>
<sequence length="252" mass="28669">MFEFRKLLIFLAVAILLFYMIKLLYFTNKKWPLKSYTFLILIGGLALLTVATFADFIGSIFDYEFISNIRKAGFTLGGIIYIIGVILWSNFTKTMMNKLEKSAMTDHMTGILNRNGIEKIYDSVAREKNPFFVIVCDLDGTKMVNDTYGHIEGDYYIDESTKIIANVVGLRGHVSRIGGDEFVILLSYTTIDALNDMIKNIKKKVSDIYSNKNLGISVGYSIFPRDGKYLTDLIKVADKNMYEDKKSLIDVK</sequence>